<dbReference type="PANTHER" id="PTHR43692:SF1">
    <property type="entry name" value="UDP-N-ACETYLMURAMOYLALANINE--D-GLUTAMATE LIGASE"/>
    <property type="match status" value="1"/>
</dbReference>
<name>A0A0R1HIM3_9LACO</name>
<proteinExistence type="inferred from homology"/>
<organism evidence="23 24">
    <name type="scientific">Dellaglioa algida DSM 15638</name>
    <dbReference type="NCBI Taxonomy" id="1423719"/>
    <lineage>
        <taxon>Bacteria</taxon>
        <taxon>Bacillati</taxon>
        <taxon>Bacillota</taxon>
        <taxon>Bacilli</taxon>
        <taxon>Lactobacillales</taxon>
        <taxon>Lactobacillaceae</taxon>
        <taxon>Dellaglioa</taxon>
    </lineage>
</organism>
<dbReference type="EC" id="6.3.2.9" evidence="5 19"/>
<evidence type="ECO:0000256" key="2">
    <source>
        <dbReference type="ARBA" id="ARBA00004496"/>
    </source>
</evidence>
<feature type="domain" description="Mur ligase central" evidence="22">
    <location>
        <begin position="117"/>
        <end position="293"/>
    </location>
</feature>
<reference evidence="23 24" key="1">
    <citation type="journal article" date="2015" name="Genome Announc.">
        <title>Expanding the biotechnology potential of lactobacilli through comparative genomics of 213 strains and associated genera.</title>
        <authorList>
            <person name="Sun Z."/>
            <person name="Harris H.M."/>
            <person name="McCann A."/>
            <person name="Guo C."/>
            <person name="Argimon S."/>
            <person name="Zhang W."/>
            <person name="Yang X."/>
            <person name="Jeffery I.B."/>
            <person name="Cooney J.C."/>
            <person name="Kagawa T.F."/>
            <person name="Liu W."/>
            <person name="Song Y."/>
            <person name="Salvetti E."/>
            <person name="Wrobel A."/>
            <person name="Rasinkangas P."/>
            <person name="Parkhill J."/>
            <person name="Rea M.C."/>
            <person name="O'Sullivan O."/>
            <person name="Ritari J."/>
            <person name="Douillard F.P."/>
            <person name="Paul Ross R."/>
            <person name="Yang R."/>
            <person name="Briner A.E."/>
            <person name="Felis G.E."/>
            <person name="de Vos W.M."/>
            <person name="Barrangou R."/>
            <person name="Klaenhammer T.R."/>
            <person name="Caufield P.W."/>
            <person name="Cui Y."/>
            <person name="Zhang H."/>
            <person name="O'Toole P.W."/>
        </authorList>
    </citation>
    <scope>NUCLEOTIDE SEQUENCE [LARGE SCALE GENOMIC DNA]</scope>
    <source>
        <strain evidence="23 24">DSM 15638</strain>
    </source>
</reference>
<evidence type="ECO:0000256" key="19">
    <source>
        <dbReference type="HAMAP-Rule" id="MF_00639"/>
    </source>
</evidence>
<evidence type="ECO:0000256" key="7">
    <source>
        <dbReference type="ARBA" id="ARBA00022490"/>
    </source>
</evidence>
<dbReference type="SUPFAM" id="SSF51984">
    <property type="entry name" value="MurCD N-terminal domain"/>
    <property type="match status" value="1"/>
</dbReference>
<comment type="caution">
    <text evidence="23">The sequence shown here is derived from an EMBL/GenBank/DDBJ whole genome shotgun (WGS) entry which is preliminary data.</text>
</comment>
<evidence type="ECO:0000256" key="10">
    <source>
        <dbReference type="ARBA" id="ARBA00022741"/>
    </source>
</evidence>
<dbReference type="Gene3D" id="3.40.50.720">
    <property type="entry name" value="NAD(P)-binding Rossmann-like Domain"/>
    <property type="match status" value="1"/>
</dbReference>
<dbReference type="HAMAP" id="MF_00639">
    <property type="entry name" value="MurD"/>
    <property type="match status" value="1"/>
</dbReference>
<dbReference type="GO" id="GO:0004326">
    <property type="term" value="F:tetrahydrofolylpolyglutamate synthase activity"/>
    <property type="evidence" value="ECO:0007669"/>
    <property type="project" value="InterPro"/>
</dbReference>
<dbReference type="InterPro" id="IPR036565">
    <property type="entry name" value="Mur-like_cat_sf"/>
</dbReference>
<accession>A0A0R1HIM3</accession>
<dbReference type="InterPro" id="IPR004101">
    <property type="entry name" value="Mur_ligase_C"/>
</dbReference>
<evidence type="ECO:0000256" key="16">
    <source>
        <dbReference type="ARBA" id="ARBA00030398"/>
    </source>
</evidence>
<dbReference type="GO" id="GO:0071555">
    <property type="term" value="P:cell wall organization"/>
    <property type="evidence" value="ECO:0007669"/>
    <property type="project" value="UniProtKB-KW"/>
</dbReference>
<comment type="function">
    <text evidence="1 19 20">Cell wall formation. Catalyzes the addition of glutamate to the nucleotide precursor UDP-N-acetylmuramoyl-L-alanine (UMA).</text>
</comment>
<comment type="similarity">
    <text evidence="4 19">Belongs to the MurCDEF family.</text>
</comment>
<comment type="catalytic activity">
    <reaction evidence="18 19 20">
        <text>UDP-N-acetyl-alpha-D-muramoyl-L-alanine + D-glutamate + ATP = UDP-N-acetyl-alpha-D-muramoyl-L-alanyl-D-glutamate + ADP + phosphate + H(+)</text>
        <dbReference type="Rhea" id="RHEA:16429"/>
        <dbReference type="ChEBI" id="CHEBI:15378"/>
        <dbReference type="ChEBI" id="CHEBI:29986"/>
        <dbReference type="ChEBI" id="CHEBI:30616"/>
        <dbReference type="ChEBI" id="CHEBI:43474"/>
        <dbReference type="ChEBI" id="CHEBI:83898"/>
        <dbReference type="ChEBI" id="CHEBI:83900"/>
        <dbReference type="ChEBI" id="CHEBI:456216"/>
        <dbReference type="EC" id="6.3.2.9"/>
    </reaction>
</comment>
<dbReference type="GO" id="GO:0008360">
    <property type="term" value="P:regulation of cell shape"/>
    <property type="evidence" value="ECO:0007669"/>
    <property type="project" value="UniProtKB-KW"/>
</dbReference>
<keyword evidence="10 19" id="KW-0547">Nucleotide-binding</keyword>
<dbReference type="SUPFAM" id="SSF53244">
    <property type="entry name" value="MurD-like peptide ligases, peptide-binding domain"/>
    <property type="match status" value="1"/>
</dbReference>
<dbReference type="EMBL" id="AZDI01000002">
    <property type="protein sequence ID" value="KRK46300.1"/>
    <property type="molecule type" value="Genomic_DNA"/>
</dbReference>
<dbReference type="InterPro" id="IPR005762">
    <property type="entry name" value="MurD"/>
</dbReference>
<dbReference type="NCBIfam" id="TIGR01087">
    <property type="entry name" value="murD"/>
    <property type="match status" value="1"/>
</dbReference>
<keyword evidence="14 19" id="KW-0131">Cell cycle</keyword>
<dbReference type="PROSITE" id="PS01011">
    <property type="entry name" value="FOLYLPOLYGLU_SYNT_1"/>
    <property type="match status" value="1"/>
</dbReference>
<dbReference type="InterPro" id="IPR013221">
    <property type="entry name" value="Mur_ligase_cen"/>
</dbReference>
<keyword evidence="7 19" id="KW-0963">Cytoplasm</keyword>
<sequence>MKNITNYQNKKVLVVGLAKSGMNAAKLLKELGASVTVNDRKNIDDNLDAKELLDEGIQVITGGHPLSLLDEGFELIVKNPGIPYTNPIIAKAMEKGLPIITEPELAYEISEAPMIGVTGTNGKTTTTTLISLMLNQERKQGQAFVAGNIGVSSVAVAKKATQNDVIVTELSSFQLCGIDKLKPEIAVITNIYEAHTDYHQTRENYVKAKMRITENQDSNDFFVINWDLEELRELAKTSHAKVIPFSRLAKIQTGAYVKDGNICYQDEVIMKTDDVNIPGEHNIENILAAIVVVKIKGVKNSAIKDVLTTFTGVRHRTQFVSTWHHRKFYNDSKATNIEATEMAVKGFSQPIILLAGGLDRGFTFEKLVPVLKQHVKAMIVFGETADLMKDAGEAAGITEIKRVTDVVAAVPEAYKLSTDNDIILLSPAAASWDQYPSFEVRGDQYIDAVEKLMQVEDN</sequence>
<dbReference type="GO" id="GO:0009252">
    <property type="term" value="P:peptidoglycan biosynthetic process"/>
    <property type="evidence" value="ECO:0007669"/>
    <property type="project" value="UniProtKB-UniRule"/>
</dbReference>
<dbReference type="STRING" id="1423719.FC66_GL000803"/>
<evidence type="ECO:0000256" key="9">
    <source>
        <dbReference type="ARBA" id="ARBA00022618"/>
    </source>
</evidence>
<feature type="domain" description="Mur ligase C-terminal" evidence="21">
    <location>
        <begin position="315"/>
        <end position="428"/>
    </location>
</feature>
<dbReference type="GO" id="GO:0008764">
    <property type="term" value="F:UDP-N-acetylmuramoylalanine-D-glutamate ligase activity"/>
    <property type="evidence" value="ECO:0007669"/>
    <property type="project" value="UniProtKB-UniRule"/>
</dbReference>
<evidence type="ECO:0000256" key="1">
    <source>
        <dbReference type="ARBA" id="ARBA00002734"/>
    </source>
</evidence>
<dbReference type="InterPro" id="IPR018109">
    <property type="entry name" value="Folylpolyglutamate_synth_CS"/>
</dbReference>
<evidence type="ECO:0000256" key="13">
    <source>
        <dbReference type="ARBA" id="ARBA00022984"/>
    </source>
</evidence>
<keyword evidence="8 19" id="KW-0436">Ligase</keyword>
<evidence type="ECO:0000256" key="18">
    <source>
        <dbReference type="ARBA" id="ARBA00047632"/>
    </source>
</evidence>
<evidence type="ECO:0000256" key="8">
    <source>
        <dbReference type="ARBA" id="ARBA00022598"/>
    </source>
</evidence>
<evidence type="ECO:0000256" key="17">
    <source>
        <dbReference type="ARBA" id="ARBA00032324"/>
    </source>
</evidence>
<dbReference type="GO" id="GO:0051301">
    <property type="term" value="P:cell division"/>
    <property type="evidence" value="ECO:0007669"/>
    <property type="project" value="UniProtKB-KW"/>
</dbReference>
<comment type="pathway">
    <text evidence="3 19 20">Cell wall biogenesis; peptidoglycan biosynthesis.</text>
</comment>
<feature type="binding site" evidence="19">
    <location>
        <begin position="119"/>
        <end position="125"/>
    </location>
    <ligand>
        <name>ATP</name>
        <dbReference type="ChEBI" id="CHEBI:30616"/>
    </ligand>
</feature>
<keyword evidence="12 19" id="KW-0133">Cell shape</keyword>
<dbReference type="Pfam" id="PF02875">
    <property type="entry name" value="Mur_ligase_C"/>
    <property type="match status" value="1"/>
</dbReference>
<dbReference type="Gene3D" id="3.90.190.20">
    <property type="entry name" value="Mur ligase, C-terminal domain"/>
    <property type="match status" value="1"/>
</dbReference>
<dbReference type="SUPFAM" id="SSF53623">
    <property type="entry name" value="MurD-like peptide ligases, catalytic domain"/>
    <property type="match status" value="1"/>
</dbReference>
<dbReference type="AlphaFoldDB" id="A0A0R1HIM3"/>
<dbReference type="Gene3D" id="3.40.1190.10">
    <property type="entry name" value="Mur-like, catalytic domain"/>
    <property type="match status" value="1"/>
</dbReference>
<evidence type="ECO:0000313" key="24">
    <source>
        <dbReference type="Proteomes" id="UP000051450"/>
    </source>
</evidence>
<evidence type="ECO:0000256" key="12">
    <source>
        <dbReference type="ARBA" id="ARBA00022960"/>
    </source>
</evidence>
<evidence type="ECO:0000256" key="15">
    <source>
        <dbReference type="ARBA" id="ARBA00023316"/>
    </source>
</evidence>
<evidence type="ECO:0000256" key="20">
    <source>
        <dbReference type="RuleBase" id="RU003664"/>
    </source>
</evidence>
<evidence type="ECO:0000259" key="22">
    <source>
        <dbReference type="Pfam" id="PF08245"/>
    </source>
</evidence>
<dbReference type="UniPathway" id="UPA00219"/>
<evidence type="ECO:0000256" key="3">
    <source>
        <dbReference type="ARBA" id="ARBA00004752"/>
    </source>
</evidence>
<dbReference type="Pfam" id="PF08245">
    <property type="entry name" value="Mur_ligase_M"/>
    <property type="match status" value="1"/>
</dbReference>
<keyword evidence="24" id="KW-1185">Reference proteome</keyword>
<keyword evidence="15 19" id="KW-0961">Cell wall biogenesis/degradation</keyword>
<protein>
    <recommendedName>
        <fullName evidence="6 19">UDP-N-acetylmuramoylalanine--D-glutamate ligase</fullName>
        <ecNumber evidence="5 19">6.3.2.9</ecNumber>
    </recommendedName>
    <alternativeName>
        <fullName evidence="17 19">D-glutamic acid-adding enzyme</fullName>
    </alternativeName>
    <alternativeName>
        <fullName evidence="16 19">UDP-N-acetylmuramoyl-L-alanyl-D-glutamate synthetase</fullName>
    </alternativeName>
</protein>
<dbReference type="Proteomes" id="UP000051450">
    <property type="component" value="Unassembled WGS sequence"/>
</dbReference>
<evidence type="ECO:0000313" key="23">
    <source>
        <dbReference type="EMBL" id="KRK46300.1"/>
    </source>
</evidence>
<keyword evidence="11 19" id="KW-0067">ATP-binding</keyword>
<evidence type="ECO:0000256" key="6">
    <source>
        <dbReference type="ARBA" id="ARBA00015655"/>
    </source>
</evidence>
<comment type="subcellular location">
    <subcellularLocation>
        <location evidence="2 19 20">Cytoplasm</location>
    </subcellularLocation>
</comment>
<dbReference type="PATRIC" id="fig|1423719.4.peg.815"/>
<keyword evidence="13 19" id="KW-0573">Peptidoglycan synthesis</keyword>
<dbReference type="GO" id="GO:0005524">
    <property type="term" value="F:ATP binding"/>
    <property type="evidence" value="ECO:0007669"/>
    <property type="project" value="UniProtKB-UniRule"/>
</dbReference>
<dbReference type="PANTHER" id="PTHR43692">
    <property type="entry name" value="UDP-N-ACETYLMURAMOYLALANINE--D-GLUTAMATE LIGASE"/>
    <property type="match status" value="1"/>
</dbReference>
<evidence type="ECO:0000256" key="4">
    <source>
        <dbReference type="ARBA" id="ARBA00010416"/>
    </source>
</evidence>
<evidence type="ECO:0000256" key="11">
    <source>
        <dbReference type="ARBA" id="ARBA00022840"/>
    </source>
</evidence>
<dbReference type="OrthoDB" id="9809796at2"/>
<keyword evidence="9 19" id="KW-0132">Cell division</keyword>
<dbReference type="GO" id="GO:0005737">
    <property type="term" value="C:cytoplasm"/>
    <property type="evidence" value="ECO:0007669"/>
    <property type="project" value="UniProtKB-SubCell"/>
</dbReference>
<evidence type="ECO:0000256" key="5">
    <source>
        <dbReference type="ARBA" id="ARBA00012212"/>
    </source>
</evidence>
<gene>
    <name evidence="19" type="primary">murD</name>
    <name evidence="23" type="ORF">FC66_GL000803</name>
</gene>
<dbReference type="Pfam" id="PF21799">
    <property type="entry name" value="MurD-like_N"/>
    <property type="match status" value="1"/>
</dbReference>
<dbReference type="RefSeq" id="WP_057973872.1">
    <property type="nucleotide sequence ID" value="NZ_AZDI01000002.1"/>
</dbReference>
<evidence type="ECO:0000259" key="21">
    <source>
        <dbReference type="Pfam" id="PF02875"/>
    </source>
</evidence>
<dbReference type="InterPro" id="IPR036615">
    <property type="entry name" value="Mur_ligase_C_dom_sf"/>
</dbReference>
<evidence type="ECO:0000256" key="14">
    <source>
        <dbReference type="ARBA" id="ARBA00023306"/>
    </source>
</evidence>